<evidence type="ECO:0000256" key="4">
    <source>
        <dbReference type="ARBA" id="ARBA00022801"/>
    </source>
</evidence>
<accession>A0A3B7MN66</accession>
<keyword evidence="4" id="KW-0378">Hydrolase</keyword>
<evidence type="ECO:0000256" key="3">
    <source>
        <dbReference type="ARBA" id="ARBA00022723"/>
    </source>
</evidence>
<dbReference type="PANTHER" id="PTHR15910:SF1">
    <property type="entry name" value="ARCHAEMETZINCIN-2"/>
    <property type="match status" value="1"/>
</dbReference>
<gene>
    <name evidence="7" type="ORF">D3H65_10985</name>
</gene>
<dbReference type="OrthoDB" id="981600at2"/>
<comment type="cofactor">
    <cofactor evidence="1">
        <name>Zn(2+)</name>
        <dbReference type="ChEBI" id="CHEBI:29105"/>
    </cofactor>
</comment>
<dbReference type="RefSeq" id="WP_119050357.1">
    <property type="nucleotide sequence ID" value="NZ_CP032157.1"/>
</dbReference>
<dbReference type="PANTHER" id="PTHR15910">
    <property type="entry name" value="ARCHAEMETZINCIN"/>
    <property type="match status" value="1"/>
</dbReference>
<organism evidence="7 8">
    <name type="scientific">Paraflavitalea soli</name>
    <dbReference type="NCBI Taxonomy" id="2315862"/>
    <lineage>
        <taxon>Bacteria</taxon>
        <taxon>Pseudomonadati</taxon>
        <taxon>Bacteroidota</taxon>
        <taxon>Chitinophagia</taxon>
        <taxon>Chitinophagales</taxon>
        <taxon>Chitinophagaceae</taxon>
        <taxon>Paraflavitalea</taxon>
    </lineage>
</organism>
<dbReference type="GO" id="GO:0008237">
    <property type="term" value="F:metallopeptidase activity"/>
    <property type="evidence" value="ECO:0007669"/>
    <property type="project" value="UniProtKB-KW"/>
</dbReference>
<dbReference type="SUPFAM" id="SSF55486">
    <property type="entry name" value="Metalloproteases ('zincins'), catalytic domain"/>
    <property type="match status" value="1"/>
</dbReference>
<evidence type="ECO:0000256" key="5">
    <source>
        <dbReference type="ARBA" id="ARBA00022833"/>
    </source>
</evidence>
<keyword evidence="6" id="KW-0482">Metalloprotease</keyword>
<dbReference type="GO" id="GO:0006508">
    <property type="term" value="P:proteolysis"/>
    <property type="evidence" value="ECO:0007669"/>
    <property type="project" value="UniProtKB-KW"/>
</dbReference>
<evidence type="ECO:0000256" key="2">
    <source>
        <dbReference type="ARBA" id="ARBA00022670"/>
    </source>
</evidence>
<dbReference type="GO" id="GO:0046872">
    <property type="term" value="F:metal ion binding"/>
    <property type="evidence" value="ECO:0007669"/>
    <property type="project" value="UniProtKB-KW"/>
</dbReference>
<dbReference type="KEGG" id="pseg:D3H65_10985"/>
<dbReference type="InterPro" id="IPR012962">
    <property type="entry name" value="Pept_M54_archaemetzincn"/>
</dbReference>
<proteinExistence type="predicted"/>
<evidence type="ECO:0000256" key="1">
    <source>
        <dbReference type="ARBA" id="ARBA00001947"/>
    </source>
</evidence>
<keyword evidence="3" id="KW-0479">Metal-binding</keyword>
<keyword evidence="8" id="KW-1185">Reference proteome</keyword>
<dbReference type="CDD" id="cd11375">
    <property type="entry name" value="Peptidase_M54"/>
    <property type="match status" value="1"/>
</dbReference>
<evidence type="ECO:0000256" key="6">
    <source>
        <dbReference type="ARBA" id="ARBA00023049"/>
    </source>
</evidence>
<dbReference type="Pfam" id="PF07998">
    <property type="entry name" value="Peptidase_M54"/>
    <property type="match status" value="1"/>
</dbReference>
<reference evidence="7 8" key="1">
    <citation type="submission" date="2018-09" db="EMBL/GenBank/DDBJ databases">
        <title>Genome sequencing of strain 6GH32-13.</title>
        <authorList>
            <person name="Weon H.-Y."/>
            <person name="Heo J."/>
            <person name="Kwon S.-W."/>
        </authorList>
    </citation>
    <scope>NUCLEOTIDE SEQUENCE [LARGE SCALE GENOMIC DNA]</scope>
    <source>
        <strain evidence="7 8">5GH32-13</strain>
    </source>
</reference>
<keyword evidence="5" id="KW-0862">Zinc</keyword>
<protein>
    <submittedName>
        <fullName evidence="7">Zn-dependent protease</fullName>
    </submittedName>
</protein>
<sequence>MHIKILAGCLLFFSLAFLSCRGRFTHPNRVIVIQPLGEFPSAQSEMVYRQLSKINPGIIVRAAIPLPAATYYPPRDRYRADSLIKYLSRFGHADTVVIGLTNKDISATKNDIKDWGVMGFGYKPGNACVVSSFRLSKANQQEQFYKVAIHELGHTQGLPHCEEKTCFMRDAEGGNPLNEENDFCPACKSFLKGKGWRLK</sequence>
<keyword evidence="2 7" id="KW-0645">Protease</keyword>
<dbReference type="EMBL" id="CP032157">
    <property type="protein sequence ID" value="AXY74470.1"/>
    <property type="molecule type" value="Genomic_DNA"/>
</dbReference>
<dbReference type="Proteomes" id="UP000263900">
    <property type="component" value="Chromosome"/>
</dbReference>
<evidence type="ECO:0000313" key="8">
    <source>
        <dbReference type="Proteomes" id="UP000263900"/>
    </source>
</evidence>
<name>A0A3B7MN66_9BACT</name>
<dbReference type="PROSITE" id="PS51257">
    <property type="entry name" value="PROKAR_LIPOPROTEIN"/>
    <property type="match status" value="1"/>
</dbReference>
<dbReference type="Gene3D" id="3.40.390.10">
    <property type="entry name" value="Collagenase (Catalytic Domain)"/>
    <property type="match status" value="1"/>
</dbReference>
<dbReference type="AlphaFoldDB" id="A0A3B7MN66"/>
<evidence type="ECO:0000313" key="7">
    <source>
        <dbReference type="EMBL" id="AXY74470.1"/>
    </source>
</evidence>
<dbReference type="InterPro" id="IPR024079">
    <property type="entry name" value="MetalloPept_cat_dom_sf"/>
</dbReference>